<reference evidence="1 2" key="1">
    <citation type="submission" date="2017-09" db="EMBL/GenBank/DDBJ databases">
        <title>Large-scale bioinformatics analysis of Bacillus genomes uncovers conserved roles of natural products in bacterial physiology.</title>
        <authorList>
            <consortium name="Agbiome Team Llc"/>
            <person name="Bleich R.M."/>
            <person name="Grubbs K.J."/>
            <person name="Santa Maria K.C."/>
            <person name="Allen S.E."/>
            <person name="Farag S."/>
            <person name="Shank E.A."/>
            <person name="Bowers A."/>
        </authorList>
    </citation>
    <scope>NUCLEOTIDE SEQUENCE [LARGE SCALE GENOMIC DNA]</scope>
    <source>
        <strain evidence="1 2">AFS044295</strain>
    </source>
</reference>
<name>A0A2C4NTS7_9BACI</name>
<proteinExistence type="predicted"/>
<accession>A0A2C4NTS7</accession>
<comment type="caution">
    <text evidence="1">The sequence shown here is derived from an EMBL/GenBank/DDBJ whole genome shotgun (WGS) entry which is preliminary data.</text>
</comment>
<evidence type="ECO:0000313" key="2">
    <source>
        <dbReference type="Proteomes" id="UP000223364"/>
    </source>
</evidence>
<evidence type="ECO:0000313" key="1">
    <source>
        <dbReference type="EMBL" id="PHD56215.1"/>
    </source>
</evidence>
<dbReference type="Proteomes" id="UP000223364">
    <property type="component" value="Unassembled WGS sequence"/>
</dbReference>
<gene>
    <name evidence="1" type="ORF">COF57_28040</name>
</gene>
<dbReference type="EMBL" id="NUSP01000038">
    <property type="protein sequence ID" value="PHD56215.1"/>
    <property type="molecule type" value="Genomic_DNA"/>
</dbReference>
<dbReference type="AlphaFoldDB" id="A0A2C4NTS7"/>
<protein>
    <submittedName>
        <fullName evidence="1">Uncharacterized protein</fullName>
    </submittedName>
</protein>
<organism evidence="1 2">
    <name type="scientific">Bacillus wiedmannii</name>
    <dbReference type="NCBI Taxonomy" id="1890302"/>
    <lineage>
        <taxon>Bacteria</taxon>
        <taxon>Bacillati</taxon>
        <taxon>Bacillota</taxon>
        <taxon>Bacilli</taxon>
        <taxon>Bacillales</taxon>
        <taxon>Bacillaceae</taxon>
        <taxon>Bacillus</taxon>
        <taxon>Bacillus cereus group</taxon>
    </lineage>
</organism>
<sequence>MDEFKSLLNAIQFITFEELPVDLQHEITNNVDSIEVENVVLMFKVRNLNVGGYLHTIVYIETDANYYVFTHVILKAGSSIKKQTISKTTISMFQLLHNEDRGGNVLCSQN</sequence>